<gene>
    <name evidence="4" type="ORF">Gogos_020776</name>
</gene>
<dbReference type="AlphaFoldDB" id="A0A7J9D083"/>
<dbReference type="PANTHER" id="PTHR48200:SF1">
    <property type="entry name" value="AMINOTRANSFERASE-LIKE PLANT MOBILE DOMAIN-CONTAINING PROTEIN"/>
    <property type="match status" value="1"/>
</dbReference>
<sequence>MENEFIDKMEDNAVVQIWSEKMQLEKGDSLTKGYASKLWDCARISMTQNNIQELKEIWAQWDDEVKLLFYCNYGDLPYLLYIKVDKHLFRALVQFWNSVYSCFTFENVDLVPTIEKYTTLLRCSRIQVDKAYPRAVNVSTFVKKLTNITGMSEKWVVARIKQKGESKCIPWKSLQDLILAYPDTKKKVDVFALSIYGLIIFPKALGHIDEAVTDFFDRLDRRVTPVSMILAKTFRSLNACRRTGEGRFIGCAQLLLAWFHSHFWKIYKVSYRVFYENYSPLKELAVTLRRDYITEERWITILQNLQDKDVEWRAHWMRNSELGKKIEQLEEEKMHLRLDVDVQKLETEKLRKGKNKAEEDLDSLKIDYKKLRLSIRTAGLEKTLEQWRQEIREQKIKADRWERKCQEAQTRNETLEKSLLESQMEKGELKARVVELEKSLHHYRNLDPIIGWGNGIDKGKGPMANPGKDNEEPLYPLGSGSNLGDKLTNPVIPDFDEVAKNEKAKAKLPK</sequence>
<dbReference type="EMBL" id="JABEZY010260186">
    <property type="protein sequence ID" value="MBA0754159.1"/>
    <property type="molecule type" value="Genomic_DNA"/>
</dbReference>
<feature type="domain" description="DUF7745" evidence="3">
    <location>
        <begin position="63"/>
        <end position="321"/>
    </location>
</feature>
<feature type="region of interest" description="Disordered" evidence="2">
    <location>
        <begin position="460"/>
        <end position="489"/>
    </location>
</feature>
<accession>A0A7J9D083</accession>
<evidence type="ECO:0000256" key="1">
    <source>
        <dbReference type="SAM" id="Coils"/>
    </source>
</evidence>
<dbReference type="Pfam" id="PF24924">
    <property type="entry name" value="DUF7745"/>
    <property type="match status" value="1"/>
</dbReference>
<dbReference type="PANTHER" id="PTHR48200">
    <property type="entry name" value="PROTEIN, PUTATIVE-RELATED"/>
    <property type="match status" value="1"/>
</dbReference>
<name>A0A7J9D083_GOSGO</name>
<dbReference type="OrthoDB" id="991372at2759"/>
<feature type="coiled-coil region" evidence="1">
    <location>
        <begin position="319"/>
        <end position="432"/>
    </location>
</feature>
<protein>
    <recommendedName>
        <fullName evidence="3">DUF7745 domain-containing protein</fullName>
    </recommendedName>
</protein>
<keyword evidence="5" id="KW-1185">Reference proteome</keyword>
<evidence type="ECO:0000256" key="2">
    <source>
        <dbReference type="SAM" id="MobiDB-lite"/>
    </source>
</evidence>
<reference evidence="4 5" key="1">
    <citation type="journal article" date="2019" name="Genome Biol. Evol.">
        <title>Insights into the evolution of the New World diploid cottons (Gossypium, subgenus Houzingenia) based on genome sequencing.</title>
        <authorList>
            <person name="Grover C.E."/>
            <person name="Arick M.A. 2nd"/>
            <person name="Thrash A."/>
            <person name="Conover J.L."/>
            <person name="Sanders W.S."/>
            <person name="Peterson D.G."/>
            <person name="Frelichowski J.E."/>
            <person name="Scheffler J.A."/>
            <person name="Scheffler B.E."/>
            <person name="Wendel J.F."/>
        </authorList>
    </citation>
    <scope>NUCLEOTIDE SEQUENCE [LARGE SCALE GENOMIC DNA]</scope>
    <source>
        <strain evidence="4">5</strain>
        <tissue evidence="4">Leaf</tissue>
    </source>
</reference>
<evidence type="ECO:0000313" key="4">
    <source>
        <dbReference type="EMBL" id="MBA0754159.1"/>
    </source>
</evidence>
<comment type="caution">
    <text evidence="4">The sequence shown here is derived from an EMBL/GenBank/DDBJ whole genome shotgun (WGS) entry which is preliminary data.</text>
</comment>
<organism evidence="4 5">
    <name type="scientific">Gossypium gossypioides</name>
    <name type="common">Mexican cotton</name>
    <name type="synonym">Selera gossypioides</name>
    <dbReference type="NCBI Taxonomy" id="34282"/>
    <lineage>
        <taxon>Eukaryota</taxon>
        <taxon>Viridiplantae</taxon>
        <taxon>Streptophyta</taxon>
        <taxon>Embryophyta</taxon>
        <taxon>Tracheophyta</taxon>
        <taxon>Spermatophyta</taxon>
        <taxon>Magnoliopsida</taxon>
        <taxon>eudicotyledons</taxon>
        <taxon>Gunneridae</taxon>
        <taxon>Pentapetalae</taxon>
        <taxon>rosids</taxon>
        <taxon>malvids</taxon>
        <taxon>Malvales</taxon>
        <taxon>Malvaceae</taxon>
        <taxon>Malvoideae</taxon>
        <taxon>Gossypium</taxon>
    </lineage>
</organism>
<dbReference type="Proteomes" id="UP000593579">
    <property type="component" value="Unassembled WGS sequence"/>
</dbReference>
<evidence type="ECO:0000259" key="3">
    <source>
        <dbReference type="Pfam" id="PF24924"/>
    </source>
</evidence>
<keyword evidence="1" id="KW-0175">Coiled coil</keyword>
<dbReference type="InterPro" id="IPR056647">
    <property type="entry name" value="DUF7745"/>
</dbReference>
<evidence type="ECO:0000313" key="5">
    <source>
        <dbReference type="Proteomes" id="UP000593579"/>
    </source>
</evidence>
<proteinExistence type="predicted"/>